<dbReference type="HAMAP" id="MF_00330">
    <property type="entry name" value="CbiN"/>
    <property type="match status" value="1"/>
</dbReference>
<dbReference type="InterPro" id="IPR003705">
    <property type="entry name" value="CbiN"/>
</dbReference>
<organism evidence="11">
    <name type="scientific">bioreactor metagenome</name>
    <dbReference type="NCBI Taxonomy" id="1076179"/>
    <lineage>
        <taxon>unclassified sequences</taxon>
        <taxon>metagenomes</taxon>
        <taxon>ecological metagenomes</taxon>
    </lineage>
</organism>
<dbReference type="NCBIfam" id="NF002780">
    <property type="entry name" value="PRK02898.1"/>
    <property type="match status" value="1"/>
</dbReference>
<dbReference type="GO" id="GO:0009236">
    <property type="term" value="P:cobalamin biosynthetic process"/>
    <property type="evidence" value="ECO:0007669"/>
    <property type="project" value="UniProtKB-KW"/>
</dbReference>
<evidence type="ECO:0000313" key="11">
    <source>
        <dbReference type="EMBL" id="MPL85815.1"/>
    </source>
</evidence>
<feature type="transmembrane region" description="Helical" evidence="10">
    <location>
        <begin position="7"/>
        <end position="26"/>
    </location>
</feature>
<dbReference type="PANTHER" id="PTHR38662">
    <property type="entry name" value="COBALT TRANSPORT PROTEIN CBIN"/>
    <property type="match status" value="1"/>
</dbReference>
<evidence type="ECO:0000256" key="3">
    <source>
        <dbReference type="ARBA" id="ARBA00022475"/>
    </source>
</evidence>
<keyword evidence="2" id="KW-0813">Transport</keyword>
<accession>A0A644V449</accession>
<evidence type="ECO:0000256" key="7">
    <source>
        <dbReference type="ARBA" id="ARBA00023065"/>
    </source>
</evidence>
<evidence type="ECO:0000256" key="9">
    <source>
        <dbReference type="ARBA" id="ARBA00023285"/>
    </source>
</evidence>
<dbReference type="GO" id="GO:0015087">
    <property type="term" value="F:cobalt ion transmembrane transporter activity"/>
    <property type="evidence" value="ECO:0007669"/>
    <property type="project" value="InterPro"/>
</dbReference>
<proteinExistence type="inferred from homology"/>
<name>A0A644V449_9ZZZZ</name>
<evidence type="ECO:0000256" key="8">
    <source>
        <dbReference type="ARBA" id="ARBA00023136"/>
    </source>
</evidence>
<keyword evidence="7" id="KW-0406">Ion transport</keyword>
<protein>
    <submittedName>
        <fullName evidence="11">Cobalt transport protein CbiN</fullName>
    </submittedName>
</protein>
<keyword evidence="6 10" id="KW-1133">Transmembrane helix</keyword>
<evidence type="ECO:0000256" key="5">
    <source>
        <dbReference type="ARBA" id="ARBA00022692"/>
    </source>
</evidence>
<comment type="caution">
    <text evidence="11">The sequence shown here is derived from an EMBL/GenBank/DDBJ whole genome shotgun (WGS) entry which is preliminary data.</text>
</comment>
<keyword evidence="5 10" id="KW-0812">Transmembrane</keyword>
<dbReference type="PANTHER" id="PTHR38662:SF1">
    <property type="entry name" value="COBALT TRANSPORT PROTEIN CBIN"/>
    <property type="match status" value="1"/>
</dbReference>
<keyword evidence="4" id="KW-0169">Cobalamin biosynthesis</keyword>
<dbReference type="Pfam" id="PF02553">
    <property type="entry name" value="CbiN"/>
    <property type="match status" value="1"/>
</dbReference>
<keyword evidence="8 10" id="KW-0472">Membrane</keyword>
<gene>
    <name evidence="11" type="primary">cbiN_3</name>
    <name evidence="11" type="ORF">SDC9_31789</name>
</gene>
<evidence type="ECO:0000256" key="1">
    <source>
        <dbReference type="ARBA" id="ARBA00022426"/>
    </source>
</evidence>
<dbReference type="GO" id="GO:0016020">
    <property type="term" value="C:membrane"/>
    <property type="evidence" value="ECO:0007669"/>
    <property type="project" value="InterPro"/>
</dbReference>
<keyword evidence="9" id="KW-0170">Cobalt</keyword>
<evidence type="ECO:0000256" key="10">
    <source>
        <dbReference type="SAM" id="Phobius"/>
    </source>
</evidence>
<feature type="transmembrane region" description="Helical" evidence="10">
    <location>
        <begin position="69"/>
        <end position="90"/>
    </location>
</feature>
<keyword evidence="1" id="KW-0171">Cobalt transport</keyword>
<sequence>MKKAHLEILVGILVIVLLVVATLAFVQSGSGEEEGWGGADGGAAEMIDETGYTPWFESIWAPPSGEIESLFFCLQAAIGAIIIGYFFGYWNASAKAKRGKQEEE</sequence>
<evidence type="ECO:0000256" key="4">
    <source>
        <dbReference type="ARBA" id="ARBA00022573"/>
    </source>
</evidence>
<dbReference type="EMBL" id="VSSQ01000211">
    <property type="protein sequence ID" value="MPL85815.1"/>
    <property type="molecule type" value="Genomic_DNA"/>
</dbReference>
<reference evidence="11" key="1">
    <citation type="submission" date="2019-08" db="EMBL/GenBank/DDBJ databases">
        <authorList>
            <person name="Kucharzyk K."/>
            <person name="Murdoch R.W."/>
            <person name="Higgins S."/>
            <person name="Loffler F."/>
        </authorList>
    </citation>
    <scope>NUCLEOTIDE SEQUENCE</scope>
</reference>
<dbReference type="AlphaFoldDB" id="A0A644V449"/>
<keyword evidence="3" id="KW-1003">Cell membrane</keyword>
<evidence type="ECO:0000256" key="2">
    <source>
        <dbReference type="ARBA" id="ARBA00022448"/>
    </source>
</evidence>
<evidence type="ECO:0000256" key="6">
    <source>
        <dbReference type="ARBA" id="ARBA00022989"/>
    </source>
</evidence>